<gene>
    <name evidence="2" type="ORF">JCM19314_3391</name>
</gene>
<dbReference type="GO" id="GO:0016757">
    <property type="term" value="F:glycosyltransferase activity"/>
    <property type="evidence" value="ECO:0007669"/>
    <property type="project" value="InterPro"/>
</dbReference>
<feature type="domain" description="Glycosyl transferase family 1" evidence="1">
    <location>
        <begin position="95"/>
        <end position="241"/>
    </location>
</feature>
<sequence length="286" mass="32107">MNPFTGGEHYIEKFIGISNSGEPIPRVLTEYEKATFKNVENHKLKALKHFKDLTISAPSQWLLEESKKSKVFGNYKSVCIPYGLDIKKFRFCSKIEARNHFNLPLDKKIILFVADSLTNSRKGFAYLLKSIVNSQNEFSDTILCAVGKKNADLNHITNLVQIGYLSDYDSLSYCYSAADVFVIPSIMDNLPNTVLESLMCGTPVIGFPSGGIVDMIEDGVNGLIVKDKTVDSLRTTLVDFINGGYNFNPQVIRDCTIVKYNLAKQANKYLELFNNILNNENIDCND</sequence>
<dbReference type="Proteomes" id="UP000029226">
    <property type="component" value="Unassembled WGS sequence"/>
</dbReference>
<dbReference type="EMBL" id="BBMM01000002">
    <property type="protein sequence ID" value="GAK99346.1"/>
    <property type="molecule type" value="Genomic_DNA"/>
</dbReference>
<keyword evidence="2" id="KW-0808">Transferase</keyword>
<dbReference type="PANTHER" id="PTHR12526">
    <property type="entry name" value="GLYCOSYLTRANSFERASE"/>
    <property type="match status" value="1"/>
</dbReference>
<evidence type="ECO:0000259" key="1">
    <source>
        <dbReference type="Pfam" id="PF00534"/>
    </source>
</evidence>
<organism evidence="2 3">
    <name type="scientific">Nonlabens ulvanivorans</name>
    <name type="common">Persicivirga ulvanivorans</name>
    <dbReference type="NCBI Taxonomy" id="906888"/>
    <lineage>
        <taxon>Bacteria</taxon>
        <taxon>Pseudomonadati</taxon>
        <taxon>Bacteroidota</taxon>
        <taxon>Flavobacteriia</taxon>
        <taxon>Flavobacteriales</taxon>
        <taxon>Flavobacteriaceae</taxon>
        <taxon>Nonlabens</taxon>
    </lineage>
</organism>
<evidence type="ECO:0000313" key="2">
    <source>
        <dbReference type="EMBL" id="GAK99346.1"/>
    </source>
</evidence>
<proteinExistence type="predicted"/>
<accession>A0A090QV70</accession>
<dbReference type="AlphaFoldDB" id="A0A090QV70"/>
<dbReference type="InterPro" id="IPR001296">
    <property type="entry name" value="Glyco_trans_1"/>
</dbReference>
<comment type="caution">
    <text evidence="2">The sequence shown here is derived from an EMBL/GenBank/DDBJ whole genome shotgun (WGS) entry which is preliminary data.</text>
</comment>
<name>A0A090QV70_NONUL</name>
<reference evidence="2 3" key="1">
    <citation type="journal article" date="2014" name="Genome Announc.">
        <title>Draft Genome Sequences of Marine Flavobacterium Nonlabens Strains NR17, NR24, NR27, NR32, NR33, and Ara13.</title>
        <authorList>
            <person name="Nakanishi M."/>
            <person name="Meirelles P."/>
            <person name="Suzuki R."/>
            <person name="Takatani N."/>
            <person name="Mino S."/>
            <person name="Suda W."/>
            <person name="Oshima K."/>
            <person name="Hattori M."/>
            <person name="Ohkuma M."/>
            <person name="Hosokawa M."/>
            <person name="Miyashita K."/>
            <person name="Thompson F.L."/>
            <person name="Niwa A."/>
            <person name="Sawabe T."/>
            <person name="Sawabe T."/>
        </authorList>
    </citation>
    <scope>NUCLEOTIDE SEQUENCE [LARGE SCALE GENOMIC DNA]</scope>
    <source>
        <strain evidence="3">JCM19314</strain>
    </source>
</reference>
<dbReference type="Pfam" id="PF00534">
    <property type="entry name" value="Glycos_transf_1"/>
    <property type="match status" value="1"/>
</dbReference>
<dbReference type="SUPFAM" id="SSF53756">
    <property type="entry name" value="UDP-Glycosyltransferase/glycogen phosphorylase"/>
    <property type="match status" value="1"/>
</dbReference>
<protein>
    <submittedName>
        <fullName evidence="2">Glycosyl transferase</fullName>
    </submittedName>
</protein>
<evidence type="ECO:0000313" key="3">
    <source>
        <dbReference type="Proteomes" id="UP000029226"/>
    </source>
</evidence>
<dbReference type="Gene3D" id="3.40.50.2000">
    <property type="entry name" value="Glycogen Phosphorylase B"/>
    <property type="match status" value="2"/>
</dbReference>